<proteinExistence type="predicted"/>
<dbReference type="RefSeq" id="WP_013379625.1">
    <property type="nucleotide sequence ID" value="NC_014624.2"/>
</dbReference>
<dbReference type="HOGENOM" id="CLU_3135778_0_0_9"/>
<protein>
    <submittedName>
        <fullName evidence="2">Uncharacterized protein</fullName>
    </submittedName>
</protein>
<dbReference type="NCBIfam" id="NF040910">
    <property type="entry name" value="CD1375_fam"/>
    <property type="match status" value="1"/>
</dbReference>
<evidence type="ECO:0000313" key="1">
    <source>
        <dbReference type="EMBL" id="NZA39870.1"/>
    </source>
</evidence>
<dbReference type="EMBL" id="JACCKS010000027">
    <property type="protein sequence ID" value="NZA39870.1"/>
    <property type="molecule type" value="Genomic_DNA"/>
</dbReference>
<dbReference type="InterPro" id="IPR047907">
    <property type="entry name" value="CD1375-like"/>
</dbReference>
<sequence>MVAMYADLVELGLRALTAEDAAEFNCPMVPAFLRAQVKAEVDKRGKLYA</sequence>
<dbReference type="AlphaFoldDB" id="A0AB74EYZ7"/>
<organism evidence="2 3">
    <name type="scientific">Eubacterium callanderi</name>
    <dbReference type="NCBI Taxonomy" id="53442"/>
    <lineage>
        <taxon>Bacteria</taxon>
        <taxon>Bacillati</taxon>
        <taxon>Bacillota</taxon>
        <taxon>Clostridia</taxon>
        <taxon>Eubacteriales</taxon>
        <taxon>Eubacteriaceae</taxon>
        <taxon>Eubacterium</taxon>
    </lineage>
</organism>
<comment type="caution">
    <text evidence="2">The sequence shown here is derived from an EMBL/GenBank/DDBJ whole genome shotgun (WGS) entry which is preliminary data.</text>
</comment>
<reference evidence="2 3" key="1">
    <citation type="submission" date="2016-11" db="EMBL/GenBank/DDBJ databases">
        <authorList>
            <person name="Varghese N."/>
            <person name="Submissions S."/>
        </authorList>
    </citation>
    <scope>NUCLEOTIDE SEQUENCE [LARGE SCALE GENOMIC DNA]</scope>
    <source>
        <strain evidence="2 3">FD</strain>
    </source>
</reference>
<evidence type="ECO:0000313" key="2">
    <source>
        <dbReference type="EMBL" id="SHL57109.1"/>
    </source>
</evidence>
<dbReference type="Proteomes" id="UP000586254">
    <property type="component" value="Unassembled WGS sequence"/>
</dbReference>
<evidence type="ECO:0000313" key="4">
    <source>
        <dbReference type="Proteomes" id="UP000586254"/>
    </source>
</evidence>
<reference evidence="1 4" key="2">
    <citation type="submission" date="2020-07" db="EMBL/GenBank/DDBJ databases">
        <title>Organ Donor 1.</title>
        <authorList>
            <person name="Marsh A.J."/>
            <person name="Azcarate-Peril M.A."/>
        </authorList>
    </citation>
    <scope>NUCLEOTIDE SEQUENCE [LARGE SCALE GENOMIC DNA]</scope>
    <source>
        <strain evidence="1 4">AMC0717</strain>
    </source>
</reference>
<gene>
    <name evidence="1" type="ORF">H0N91_17475</name>
    <name evidence="2" type="ORF">SAMN04515649_10646</name>
</gene>
<dbReference type="Proteomes" id="UP000184012">
    <property type="component" value="Unassembled WGS sequence"/>
</dbReference>
<dbReference type="GeneID" id="68365598"/>
<name>A0AB74EYZ7_9FIRM</name>
<accession>A0AB74EYZ7</accession>
<dbReference type="EMBL" id="FRBP01000006">
    <property type="protein sequence ID" value="SHL57109.1"/>
    <property type="molecule type" value="Genomic_DNA"/>
</dbReference>
<evidence type="ECO:0000313" key="3">
    <source>
        <dbReference type="Proteomes" id="UP000184012"/>
    </source>
</evidence>